<proteinExistence type="inferred from homology"/>
<dbReference type="InterPro" id="IPR019826">
    <property type="entry name" value="Carboxylesterase_B_AS"/>
</dbReference>
<keyword evidence="7" id="KW-0325">Glycoprotein</keyword>
<dbReference type="EC" id="3.1.1.-" evidence="8"/>
<evidence type="ECO:0000256" key="6">
    <source>
        <dbReference type="ARBA" id="ARBA00023098"/>
    </source>
</evidence>
<dbReference type="EMBL" id="KV878137">
    <property type="protein sequence ID" value="OJJ07612.1"/>
    <property type="molecule type" value="Genomic_DNA"/>
</dbReference>
<keyword evidence="5 8" id="KW-0378">Hydrolase</keyword>
<dbReference type="GO" id="GO:0006629">
    <property type="term" value="P:lipid metabolic process"/>
    <property type="evidence" value="ECO:0007669"/>
    <property type="project" value="UniProtKB-KW"/>
</dbReference>
<evidence type="ECO:0000313" key="11">
    <source>
        <dbReference type="Proteomes" id="UP000184073"/>
    </source>
</evidence>
<comment type="similarity">
    <text evidence="2 8">Belongs to the type-B carboxylesterase/lipase family.</text>
</comment>
<protein>
    <recommendedName>
        <fullName evidence="8">Carboxylic ester hydrolase</fullName>
        <ecNumber evidence="8">3.1.1.-</ecNumber>
    </recommendedName>
</protein>
<evidence type="ECO:0000256" key="5">
    <source>
        <dbReference type="ARBA" id="ARBA00022801"/>
    </source>
</evidence>
<keyword evidence="4 8" id="KW-0732">Signal</keyword>
<reference evidence="11" key="1">
    <citation type="journal article" date="2017" name="Genome Biol.">
        <title>Comparative genomics reveals high biological diversity and specific adaptations in the industrially and medically important fungal genus Aspergillus.</title>
        <authorList>
            <person name="de Vries R.P."/>
            <person name="Riley R."/>
            <person name="Wiebenga A."/>
            <person name="Aguilar-Osorio G."/>
            <person name="Amillis S."/>
            <person name="Uchima C.A."/>
            <person name="Anderluh G."/>
            <person name="Asadollahi M."/>
            <person name="Askin M."/>
            <person name="Barry K."/>
            <person name="Battaglia E."/>
            <person name="Bayram O."/>
            <person name="Benocci T."/>
            <person name="Braus-Stromeyer S.A."/>
            <person name="Caldana C."/>
            <person name="Canovas D."/>
            <person name="Cerqueira G.C."/>
            <person name="Chen F."/>
            <person name="Chen W."/>
            <person name="Choi C."/>
            <person name="Clum A."/>
            <person name="Dos Santos R.A."/>
            <person name="Damasio A.R."/>
            <person name="Diallinas G."/>
            <person name="Emri T."/>
            <person name="Fekete E."/>
            <person name="Flipphi M."/>
            <person name="Freyberg S."/>
            <person name="Gallo A."/>
            <person name="Gournas C."/>
            <person name="Habgood R."/>
            <person name="Hainaut M."/>
            <person name="Harispe M.L."/>
            <person name="Henrissat B."/>
            <person name="Hilden K.S."/>
            <person name="Hope R."/>
            <person name="Hossain A."/>
            <person name="Karabika E."/>
            <person name="Karaffa L."/>
            <person name="Karanyi Z."/>
            <person name="Krasevec N."/>
            <person name="Kuo A."/>
            <person name="Kusch H."/>
            <person name="LaButti K."/>
            <person name="Lagendijk E.L."/>
            <person name="Lapidus A."/>
            <person name="Levasseur A."/>
            <person name="Lindquist E."/>
            <person name="Lipzen A."/>
            <person name="Logrieco A.F."/>
            <person name="MacCabe A."/>
            <person name="Maekelae M.R."/>
            <person name="Malavazi I."/>
            <person name="Melin P."/>
            <person name="Meyer V."/>
            <person name="Mielnichuk N."/>
            <person name="Miskei M."/>
            <person name="Molnar A.P."/>
            <person name="Mule G."/>
            <person name="Ngan C.Y."/>
            <person name="Orejas M."/>
            <person name="Orosz E."/>
            <person name="Ouedraogo J.P."/>
            <person name="Overkamp K.M."/>
            <person name="Park H.-S."/>
            <person name="Perrone G."/>
            <person name="Piumi F."/>
            <person name="Punt P.J."/>
            <person name="Ram A.F."/>
            <person name="Ramon A."/>
            <person name="Rauscher S."/>
            <person name="Record E."/>
            <person name="Riano-Pachon D.M."/>
            <person name="Robert V."/>
            <person name="Roehrig J."/>
            <person name="Ruller R."/>
            <person name="Salamov A."/>
            <person name="Salih N.S."/>
            <person name="Samson R.A."/>
            <person name="Sandor E."/>
            <person name="Sanguinetti M."/>
            <person name="Schuetze T."/>
            <person name="Sepcic K."/>
            <person name="Shelest E."/>
            <person name="Sherlock G."/>
            <person name="Sophianopoulou V."/>
            <person name="Squina F.M."/>
            <person name="Sun H."/>
            <person name="Susca A."/>
            <person name="Todd R.B."/>
            <person name="Tsang A."/>
            <person name="Unkles S.E."/>
            <person name="van de Wiele N."/>
            <person name="van Rossen-Uffink D."/>
            <person name="Oliveira J.V."/>
            <person name="Vesth T.C."/>
            <person name="Visser J."/>
            <person name="Yu J.-H."/>
            <person name="Zhou M."/>
            <person name="Andersen M.R."/>
            <person name="Archer D.B."/>
            <person name="Baker S.E."/>
            <person name="Benoit I."/>
            <person name="Brakhage A.A."/>
            <person name="Braus G.H."/>
            <person name="Fischer R."/>
            <person name="Frisvad J.C."/>
            <person name="Goldman G.H."/>
            <person name="Houbraken J."/>
            <person name="Oakley B."/>
            <person name="Pocsi I."/>
            <person name="Scazzocchio C."/>
            <person name="Seiboth B."/>
            <person name="vanKuyk P.A."/>
            <person name="Wortman J."/>
            <person name="Dyer P.S."/>
            <person name="Grigoriev I.V."/>
        </authorList>
    </citation>
    <scope>NUCLEOTIDE SEQUENCE [LARGE SCALE GENOMIC DNA]</scope>
    <source>
        <strain evidence="11">CBS 583.65</strain>
    </source>
</reference>
<dbReference type="PROSITE" id="PS00122">
    <property type="entry name" value="CARBOXYLESTERASE_B_1"/>
    <property type="match status" value="1"/>
</dbReference>
<dbReference type="Pfam" id="PF00135">
    <property type="entry name" value="COesterase"/>
    <property type="match status" value="1"/>
</dbReference>
<dbReference type="SUPFAM" id="SSF53474">
    <property type="entry name" value="alpha/beta-Hydrolases"/>
    <property type="match status" value="1"/>
</dbReference>
<dbReference type="FunFam" id="3.40.50.1820:FF:000213">
    <property type="entry name" value="Carboxylic ester hydrolase"/>
    <property type="match status" value="1"/>
</dbReference>
<evidence type="ECO:0000313" key="10">
    <source>
        <dbReference type="EMBL" id="OJJ07612.1"/>
    </source>
</evidence>
<organism evidence="10 11">
    <name type="scientific">Aspergillus versicolor CBS 583.65</name>
    <dbReference type="NCBI Taxonomy" id="1036611"/>
    <lineage>
        <taxon>Eukaryota</taxon>
        <taxon>Fungi</taxon>
        <taxon>Dikarya</taxon>
        <taxon>Ascomycota</taxon>
        <taxon>Pezizomycotina</taxon>
        <taxon>Eurotiomycetes</taxon>
        <taxon>Eurotiomycetidae</taxon>
        <taxon>Eurotiales</taxon>
        <taxon>Aspergillaceae</taxon>
        <taxon>Aspergillus</taxon>
        <taxon>Aspergillus subgen. Nidulantes</taxon>
    </lineage>
</organism>
<feature type="signal peptide" evidence="8">
    <location>
        <begin position="1"/>
        <end position="20"/>
    </location>
</feature>
<dbReference type="GO" id="GO:0016787">
    <property type="term" value="F:hydrolase activity"/>
    <property type="evidence" value="ECO:0007669"/>
    <property type="project" value="UniProtKB-KW"/>
</dbReference>
<dbReference type="VEuPathDB" id="FungiDB:ASPVEDRAFT_142502"/>
<evidence type="ECO:0000256" key="2">
    <source>
        <dbReference type="ARBA" id="ARBA00005964"/>
    </source>
</evidence>
<evidence type="ECO:0000259" key="9">
    <source>
        <dbReference type="Pfam" id="PF00135"/>
    </source>
</evidence>
<evidence type="ECO:0000256" key="4">
    <source>
        <dbReference type="ARBA" id="ARBA00022729"/>
    </source>
</evidence>
<keyword evidence="11" id="KW-1185">Reference proteome</keyword>
<evidence type="ECO:0000256" key="7">
    <source>
        <dbReference type="ARBA" id="ARBA00023180"/>
    </source>
</evidence>
<keyword evidence="6" id="KW-0443">Lipid metabolism</keyword>
<accession>A0A1L9Q1P0</accession>
<dbReference type="GeneID" id="63723353"/>
<dbReference type="RefSeq" id="XP_040673374.1">
    <property type="nucleotide sequence ID" value="XM_040807842.1"/>
</dbReference>
<dbReference type="GO" id="GO:0005576">
    <property type="term" value="C:extracellular region"/>
    <property type="evidence" value="ECO:0007669"/>
    <property type="project" value="UniProtKB-SubCell"/>
</dbReference>
<dbReference type="OrthoDB" id="408631at2759"/>
<name>A0A1L9Q1P0_ASPVE</name>
<dbReference type="InterPro" id="IPR002018">
    <property type="entry name" value="CarbesteraseB"/>
</dbReference>
<feature type="chain" id="PRO_5011822462" description="Carboxylic ester hydrolase" evidence="8">
    <location>
        <begin position="21"/>
        <end position="565"/>
    </location>
</feature>
<dbReference type="AlphaFoldDB" id="A0A1L9Q1P0"/>
<feature type="domain" description="Carboxylesterase type B" evidence="9">
    <location>
        <begin position="42"/>
        <end position="537"/>
    </location>
</feature>
<dbReference type="PANTHER" id="PTHR11559">
    <property type="entry name" value="CARBOXYLESTERASE"/>
    <property type="match status" value="1"/>
</dbReference>
<evidence type="ECO:0000256" key="1">
    <source>
        <dbReference type="ARBA" id="ARBA00004613"/>
    </source>
</evidence>
<comment type="subcellular location">
    <subcellularLocation>
        <location evidence="1">Secreted</location>
    </subcellularLocation>
</comment>
<dbReference type="InterPro" id="IPR029058">
    <property type="entry name" value="AB_hydrolase_fold"/>
</dbReference>
<dbReference type="Gene3D" id="3.40.50.1820">
    <property type="entry name" value="alpha/beta hydrolase"/>
    <property type="match status" value="1"/>
</dbReference>
<dbReference type="InterPro" id="IPR050309">
    <property type="entry name" value="Type-B_Carboxylest/Lipase"/>
</dbReference>
<evidence type="ECO:0000256" key="8">
    <source>
        <dbReference type="RuleBase" id="RU361235"/>
    </source>
</evidence>
<gene>
    <name evidence="10" type="ORF">ASPVEDRAFT_142502</name>
</gene>
<dbReference type="Proteomes" id="UP000184073">
    <property type="component" value="Unassembled WGS sequence"/>
</dbReference>
<evidence type="ECO:0000256" key="3">
    <source>
        <dbReference type="ARBA" id="ARBA00022525"/>
    </source>
</evidence>
<sequence>MKTYVSLRATALALLPLACGAVSTPTVAIASPAATIVGLAGDVEQFPGIPYAKPPVGNLRFKPPVPLTEPYGMYEATENKNICPQFVGSTTDRNSLIPEFLTTLLNSPVFQKPVFAASEDCLYLNIHRPAGIKEGDDLPILFFIHGGGFQLGWNSMYDGTPWVEKSVELGKPMIVVTVAYRLGGFGFLPGREIQEEGSSNAGLLDQRLGLQWVANNIRAFGGDPAKVTIWGESAGAWSVFNQMALYSGNHSGDITGEPLFRGAILNSGSFLPADPTDGPKAQGIYDMVVESAGCSAAMDTLQCLRNLDYTSLLDATTSVPAMLGYQSLALSYIPRPDGLVVAESPDQLALKNKVAQVPFIAGSQEDEGTLWALFQSNITTEEQLVDYLNNVYFPNGSREVLEQFVSLYADISENGAPFRTGQRWNIYPEFKRLAAIVGDHEFSLTRRIFLEATESLSPEIPAWSYMSSYDHGTPVLGTFHGSDLLQVFFGIKPNYASDAFHAYYISFVNSLDPNEGNQGTYSHWPQWDESHQLLNMYADHSEFIFDDFRSEAAAFLKNNIQNFRL</sequence>
<dbReference type="STRING" id="1036611.A0A1L9Q1P0"/>
<keyword evidence="3" id="KW-0964">Secreted</keyword>